<reference evidence="9" key="1">
    <citation type="journal article" date="2019" name="Int. J. Syst. Evol. Microbiol.">
        <title>The Global Catalogue of Microorganisms (GCM) 10K type strain sequencing project: providing services to taxonomists for standard genome sequencing and annotation.</title>
        <authorList>
            <consortium name="The Broad Institute Genomics Platform"/>
            <consortium name="The Broad Institute Genome Sequencing Center for Infectious Disease"/>
            <person name="Wu L."/>
            <person name="Ma J."/>
        </authorList>
    </citation>
    <scope>NUCLEOTIDE SEQUENCE [LARGE SCALE GENOMIC DNA]</scope>
    <source>
        <strain evidence="9">JCM 13006</strain>
    </source>
</reference>
<feature type="chain" id="PRO_5045631833" evidence="7">
    <location>
        <begin position="24"/>
        <end position="149"/>
    </location>
</feature>
<keyword evidence="7" id="KW-0732">Signal</keyword>
<evidence type="ECO:0000256" key="1">
    <source>
        <dbReference type="ARBA" id="ARBA00004651"/>
    </source>
</evidence>
<accession>A0ABP9DBL0</accession>
<comment type="subcellular location">
    <subcellularLocation>
        <location evidence="1">Cell membrane</location>
        <topology evidence="1">Multi-pass membrane protein</topology>
    </subcellularLocation>
</comment>
<organism evidence="8 9">
    <name type="scientific">Kitasatospora terrestris</name>
    <dbReference type="NCBI Taxonomy" id="258051"/>
    <lineage>
        <taxon>Bacteria</taxon>
        <taxon>Bacillati</taxon>
        <taxon>Actinomycetota</taxon>
        <taxon>Actinomycetes</taxon>
        <taxon>Kitasatosporales</taxon>
        <taxon>Streptomycetaceae</taxon>
        <taxon>Kitasatospora</taxon>
    </lineage>
</organism>
<dbReference type="Pfam" id="PF07681">
    <property type="entry name" value="DoxX"/>
    <property type="match status" value="1"/>
</dbReference>
<dbReference type="InterPro" id="IPR051907">
    <property type="entry name" value="DoxX-like_oxidoreductase"/>
</dbReference>
<evidence type="ECO:0000256" key="3">
    <source>
        <dbReference type="ARBA" id="ARBA00022475"/>
    </source>
</evidence>
<comment type="caution">
    <text evidence="8">The sequence shown here is derived from an EMBL/GenBank/DDBJ whole genome shotgun (WGS) entry which is preliminary data.</text>
</comment>
<protein>
    <submittedName>
        <fullName evidence="8">DoxX family protein</fullName>
    </submittedName>
</protein>
<evidence type="ECO:0000256" key="6">
    <source>
        <dbReference type="ARBA" id="ARBA00023136"/>
    </source>
</evidence>
<evidence type="ECO:0000256" key="4">
    <source>
        <dbReference type="ARBA" id="ARBA00022692"/>
    </source>
</evidence>
<dbReference type="Proteomes" id="UP001501752">
    <property type="component" value="Unassembled WGS sequence"/>
</dbReference>
<dbReference type="PANTHER" id="PTHR33452">
    <property type="entry name" value="OXIDOREDUCTASE CATD-RELATED"/>
    <property type="match status" value="1"/>
</dbReference>
<name>A0ABP9DBL0_9ACTN</name>
<gene>
    <name evidence="8" type="ORF">GCM10023235_04500</name>
</gene>
<keyword evidence="5" id="KW-1133">Transmembrane helix</keyword>
<evidence type="ECO:0000313" key="8">
    <source>
        <dbReference type="EMBL" id="GAA4833127.1"/>
    </source>
</evidence>
<evidence type="ECO:0000256" key="2">
    <source>
        <dbReference type="ARBA" id="ARBA00006679"/>
    </source>
</evidence>
<keyword evidence="9" id="KW-1185">Reference proteome</keyword>
<keyword evidence="6" id="KW-0472">Membrane</keyword>
<dbReference type="RefSeq" id="WP_345695049.1">
    <property type="nucleotide sequence ID" value="NZ_BAABIS010000001.1"/>
</dbReference>
<feature type="signal peptide" evidence="7">
    <location>
        <begin position="1"/>
        <end position="23"/>
    </location>
</feature>
<evidence type="ECO:0000313" key="9">
    <source>
        <dbReference type="Proteomes" id="UP001501752"/>
    </source>
</evidence>
<keyword evidence="3" id="KW-1003">Cell membrane</keyword>
<dbReference type="EMBL" id="BAABIS010000001">
    <property type="protein sequence ID" value="GAA4833127.1"/>
    <property type="molecule type" value="Genomic_DNA"/>
</dbReference>
<proteinExistence type="inferred from homology"/>
<evidence type="ECO:0000256" key="7">
    <source>
        <dbReference type="SAM" id="SignalP"/>
    </source>
</evidence>
<dbReference type="InterPro" id="IPR032808">
    <property type="entry name" value="DoxX"/>
</dbReference>
<keyword evidence="4" id="KW-0812">Transmembrane</keyword>
<sequence>MSLIRTVARPLLASMFLSGGAHAIMNPERLAPAAEPVVEELADVPAVPRDVPTAIRLNGAVQVVAGSLLALGRFQRLSAAALACTLLPVTWAGHRFWETEDADERAQQRIHFLKNLSMLGGLLMTTADTGSGPSLTWRLARRIPSPAHH</sequence>
<evidence type="ECO:0000256" key="5">
    <source>
        <dbReference type="ARBA" id="ARBA00022989"/>
    </source>
</evidence>
<dbReference type="PANTHER" id="PTHR33452:SF1">
    <property type="entry name" value="INNER MEMBRANE PROTEIN YPHA-RELATED"/>
    <property type="match status" value="1"/>
</dbReference>
<comment type="similarity">
    <text evidence="2">Belongs to the DoxX family.</text>
</comment>